<organism evidence="1 2">
    <name type="scientific">Pristionchus pacificus</name>
    <name type="common">Parasitic nematode worm</name>
    <dbReference type="NCBI Taxonomy" id="54126"/>
    <lineage>
        <taxon>Eukaryota</taxon>
        <taxon>Metazoa</taxon>
        <taxon>Ecdysozoa</taxon>
        <taxon>Nematoda</taxon>
        <taxon>Chromadorea</taxon>
        <taxon>Rhabditida</taxon>
        <taxon>Rhabditina</taxon>
        <taxon>Diplogasteromorpha</taxon>
        <taxon>Diplogasteroidea</taxon>
        <taxon>Neodiplogasteridae</taxon>
        <taxon>Pristionchus</taxon>
    </lineage>
</organism>
<gene>
    <name evidence="1" type="primary">WBGene00281277</name>
</gene>
<dbReference type="EnsemblMetazoa" id="PPA42908.1">
    <property type="protein sequence ID" value="PPA42908.1"/>
    <property type="gene ID" value="WBGene00281277"/>
</dbReference>
<evidence type="ECO:0000313" key="1">
    <source>
        <dbReference type="EnsemblMetazoa" id="PPA42908.1"/>
    </source>
</evidence>
<accession>A0A8R1V2Z7</accession>
<evidence type="ECO:0000313" key="2">
    <source>
        <dbReference type="Proteomes" id="UP000005239"/>
    </source>
</evidence>
<accession>A0A2A6BHK9</accession>
<proteinExistence type="predicted"/>
<reference evidence="1" key="2">
    <citation type="submission" date="2022-06" db="UniProtKB">
        <authorList>
            <consortium name="EnsemblMetazoa"/>
        </authorList>
    </citation>
    <scope>IDENTIFICATION</scope>
    <source>
        <strain evidence="1">PS312</strain>
    </source>
</reference>
<dbReference type="Proteomes" id="UP000005239">
    <property type="component" value="Unassembled WGS sequence"/>
</dbReference>
<keyword evidence="2" id="KW-1185">Reference proteome</keyword>
<reference evidence="2" key="1">
    <citation type="journal article" date="2008" name="Nat. Genet.">
        <title>The Pristionchus pacificus genome provides a unique perspective on nematode lifestyle and parasitism.</title>
        <authorList>
            <person name="Dieterich C."/>
            <person name="Clifton S.W."/>
            <person name="Schuster L.N."/>
            <person name="Chinwalla A."/>
            <person name="Delehaunty K."/>
            <person name="Dinkelacker I."/>
            <person name="Fulton L."/>
            <person name="Fulton R."/>
            <person name="Godfrey J."/>
            <person name="Minx P."/>
            <person name="Mitreva M."/>
            <person name="Roeseler W."/>
            <person name="Tian H."/>
            <person name="Witte H."/>
            <person name="Yang S.P."/>
            <person name="Wilson R.K."/>
            <person name="Sommer R.J."/>
        </authorList>
    </citation>
    <scope>NUCLEOTIDE SEQUENCE [LARGE SCALE GENOMIC DNA]</scope>
    <source>
        <strain evidence="2">PS312</strain>
    </source>
</reference>
<protein>
    <submittedName>
        <fullName evidence="1">Uncharacterized protein</fullName>
    </submittedName>
</protein>
<dbReference type="AlphaFoldDB" id="A0A2A6BHK9"/>
<name>A0A2A6BHK9_PRIPA</name>
<sequence length="79" mass="8986">MGEHGQSISNWPARQLQCQILSSLLLLFLSTMERTRGHYSPPFPSLFDGANRIISSSMEESLHFACYLASQSEKGKRRR</sequence>